<dbReference type="Proteomes" id="UP000288227">
    <property type="component" value="Unassembled WGS sequence"/>
</dbReference>
<dbReference type="NCBIfam" id="TIGR02145">
    <property type="entry name" value="Fib_succ_major"/>
    <property type="match status" value="1"/>
</dbReference>
<dbReference type="Pfam" id="PF09603">
    <property type="entry name" value="Fib_succ_major"/>
    <property type="match status" value="1"/>
</dbReference>
<feature type="domain" description="Fibrobacter succinogenes major paralogous" evidence="1">
    <location>
        <begin position="66"/>
        <end position="202"/>
    </location>
</feature>
<name>A0A401UA13_9BACT</name>
<dbReference type="EMBL" id="BHXQ01000003">
    <property type="protein sequence ID" value="GCC51729.1"/>
    <property type="molecule type" value="Genomic_DNA"/>
</dbReference>
<evidence type="ECO:0000313" key="2">
    <source>
        <dbReference type="EMBL" id="GCC51729.1"/>
    </source>
</evidence>
<dbReference type="OrthoDB" id="9805760at2"/>
<gene>
    <name evidence="2" type="ORF">SanaruYs_19580</name>
</gene>
<proteinExistence type="predicted"/>
<comment type="caution">
    <text evidence="2">The sequence shown here is derived from an EMBL/GenBank/DDBJ whole genome shotgun (WGS) entry which is preliminary data.</text>
</comment>
<evidence type="ECO:0000313" key="3">
    <source>
        <dbReference type="Proteomes" id="UP000288227"/>
    </source>
</evidence>
<evidence type="ECO:0000259" key="1">
    <source>
        <dbReference type="Pfam" id="PF09603"/>
    </source>
</evidence>
<accession>A0A401UA13</accession>
<dbReference type="PROSITE" id="PS51257">
    <property type="entry name" value="PROKAR_LIPOPROTEIN"/>
    <property type="match status" value="1"/>
</dbReference>
<sequence length="204" mass="22827">MFHNSKILIFITTLSTFISCKDDEPITPTPTSVTIENNSYPTITFGDQTWTIVNYAGTGGLSFDATNSKPEYGKYYTKAEVEAIILPEGWRLPTVEDFKKLAAFHNITIPSYGTETEKIKTLTSVSNWKNVNGTNTSKFNIYPTGYIFGTGQPLDGDVAEFWMTEGLSLSIQEGGLNMTSLRMVVYDSNDSPDYRFTVRFVKDN</sequence>
<dbReference type="AlphaFoldDB" id="A0A401UA13"/>
<dbReference type="RefSeq" id="WP_127122379.1">
    <property type="nucleotide sequence ID" value="NZ_BHXQ01000003.1"/>
</dbReference>
<organism evidence="2 3">
    <name type="scientific">Chryseotalea sanaruensis</name>
    <dbReference type="NCBI Taxonomy" id="2482724"/>
    <lineage>
        <taxon>Bacteria</taxon>
        <taxon>Pseudomonadati</taxon>
        <taxon>Bacteroidota</taxon>
        <taxon>Cytophagia</taxon>
        <taxon>Cytophagales</taxon>
        <taxon>Chryseotaleaceae</taxon>
        <taxon>Chryseotalea</taxon>
    </lineage>
</organism>
<reference evidence="2 3" key="1">
    <citation type="submission" date="2018-11" db="EMBL/GenBank/DDBJ databases">
        <title>Chryseotalea sanarue gen. nov., sp., nov., a member of the family Cytophagaceae, isolated from a brackish lake in Hamamatsu Japan.</title>
        <authorList>
            <person name="Maejima Y."/>
            <person name="Iino T."/>
            <person name="Muraguchi Y."/>
            <person name="Fukuda K."/>
            <person name="Ohkuma M."/>
            <person name="Moriuchi R."/>
            <person name="Dohra H."/>
            <person name="Kimbara K."/>
            <person name="Shintani M."/>
        </authorList>
    </citation>
    <scope>NUCLEOTIDE SEQUENCE [LARGE SCALE GENOMIC DNA]</scope>
    <source>
        <strain evidence="2 3">Ys</strain>
    </source>
</reference>
<keyword evidence="3" id="KW-1185">Reference proteome</keyword>
<dbReference type="InterPro" id="IPR011871">
    <property type="entry name" value="Fib_succ_major"/>
</dbReference>
<protein>
    <recommendedName>
        <fullName evidence="1">Fibrobacter succinogenes major paralogous domain-containing protein</fullName>
    </recommendedName>
</protein>